<comment type="caution">
    <text evidence="3">The sequence shown here is derived from an EMBL/GenBank/DDBJ whole genome shotgun (WGS) entry which is preliminary data.</text>
</comment>
<evidence type="ECO:0000313" key="4">
    <source>
        <dbReference type="Proteomes" id="UP001156882"/>
    </source>
</evidence>
<keyword evidence="4" id="KW-1185">Reference proteome</keyword>
<evidence type="ECO:0000256" key="1">
    <source>
        <dbReference type="ARBA" id="ARBA00006226"/>
    </source>
</evidence>
<dbReference type="InterPro" id="IPR007712">
    <property type="entry name" value="RelE/ParE_toxin"/>
</dbReference>
<organism evidence="3 4">
    <name type="scientific">Labrys miyagiensis</name>
    <dbReference type="NCBI Taxonomy" id="346912"/>
    <lineage>
        <taxon>Bacteria</taxon>
        <taxon>Pseudomonadati</taxon>
        <taxon>Pseudomonadota</taxon>
        <taxon>Alphaproteobacteria</taxon>
        <taxon>Hyphomicrobiales</taxon>
        <taxon>Xanthobacteraceae</taxon>
        <taxon>Labrys</taxon>
    </lineage>
</organism>
<reference evidence="4" key="1">
    <citation type="journal article" date="2019" name="Int. J. Syst. Evol. Microbiol.">
        <title>The Global Catalogue of Microorganisms (GCM) 10K type strain sequencing project: providing services to taxonomists for standard genome sequencing and annotation.</title>
        <authorList>
            <consortium name="The Broad Institute Genomics Platform"/>
            <consortium name="The Broad Institute Genome Sequencing Center for Infectious Disease"/>
            <person name="Wu L."/>
            <person name="Ma J."/>
        </authorList>
    </citation>
    <scope>NUCLEOTIDE SEQUENCE [LARGE SCALE GENOMIC DNA]</scope>
    <source>
        <strain evidence="4">NBRC 101365</strain>
    </source>
</reference>
<gene>
    <name evidence="3" type="ORF">GCM10007874_08830</name>
</gene>
<dbReference type="InterPro" id="IPR051803">
    <property type="entry name" value="TA_system_RelE-like_toxin"/>
</dbReference>
<dbReference type="Pfam" id="PF05016">
    <property type="entry name" value="ParE_toxin"/>
    <property type="match status" value="1"/>
</dbReference>
<accession>A0ABQ6CBW5</accession>
<comment type="similarity">
    <text evidence="1">Belongs to the RelE toxin family.</text>
</comment>
<dbReference type="RefSeq" id="WP_284310702.1">
    <property type="nucleotide sequence ID" value="NZ_BSPC01000007.1"/>
</dbReference>
<protein>
    <recommendedName>
        <fullName evidence="5">Plasmid stabilization system protein ParE</fullName>
    </recommendedName>
</protein>
<evidence type="ECO:0000256" key="2">
    <source>
        <dbReference type="ARBA" id="ARBA00022649"/>
    </source>
</evidence>
<dbReference type="EMBL" id="BSPC01000007">
    <property type="protein sequence ID" value="GLS17867.1"/>
    <property type="molecule type" value="Genomic_DNA"/>
</dbReference>
<name>A0ABQ6CBW5_9HYPH</name>
<sequence length="98" mass="11606">MPGHELRLLRRALNDIAELHKHIAKEDKIVARNVVERIDKALIAIRNNPNIGRPTQRPPIREWSVPGLSLVIPYRVKGTRVEILRVYHTRRRRPLRWE</sequence>
<dbReference type="PANTHER" id="PTHR33755">
    <property type="entry name" value="TOXIN PARE1-RELATED"/>
    <property type="match status" value="1"/>
</dbReference>
<dbReference type="Gene3D" id="3.30.2310.20">
    <property type="entry name" value="RelE-like"/>
    <property type="match status" value="1"/>
</dbReference>
<proteinExistence type="inferred from homology"/>
<evidence type="ECO:0008006" key="5">
    <source>
        <dbReference type="Google" id="ProtNLM"/>
    </source>
</evidence>
<keyword evidence="2" id="KW-1277">Toxin-antitoxin system</keyword>
<dbReference type="InterPro" id="IPR035093">
    <property type="entry name" value="RelE/ParE_toxin_dom_sf"/>
</dbReference>
<dbReference type="PANTHER" id="PTHR33755:SF8">
    <property type="entry name" value="TOXIN PARE2"/>
    <property type="match status" value="1"/>
</dbReference>
<dbReference type="Proteomes" id="UP001156882">
    <property type="component" value="Unassembled WGS sequence"/>
</dbReference>
<evidence type="ECO:0000313" key="3">
    <source>
        <dbReference type="EMBL" id="GLS17867.1"/>
    </source>
</evidence>